<dbReference type="EMBL" id="QXTE01000029">
    <property type="protein sequence ID" value="TFK11623.1"/>
    <property type="molecule type" value="Genomic_DNA"/>
</dbReference>
<evidence type="ECO:0000313" key="1">
    <source>
        <dbReference type="EMBL" id="TFK11623.1"/>
    </source>
</evidence>
<accession>A0A4D9ETT0</accession>
<dbReference type="InterPro" id="IPR038817">
    <property type="entry name" value="CCDC192"/>
</dbReference>
<dbReference type="PROSITE" id="PS51257">
    <property type="entry name" value="PROKAR_LIPOPROTEIN"/>
    <property type="match status" value="1"/>
</dbReference>
<protein>
    <submittedName>
        <fullName evidence="1">Myogenic factor 6</fullName>
    </submittedName>
</protein>
<gene>
    <name evidence="1" type="ORF">DR999_PMT05016</name>
</gene>
<dbReference type="OrthoDB" id="6111632at2759"/>
<organism evidence="1 2">
    <name type="scientific">Platysternon megacephalum</name>
    <name type="common">big-headed turtle</name>
    <dbReference type="NCBI Taxonomy" id="55544"/>
    <lineage>
        <taxon>Eukaryota</taxon>
        <taxon>Metazoa</taxon>
        <taxon>Chordata</taxon>
        <taxon>Craniata</taxon>
        <taxon>Vertebrata</taxon>
        <taxon>Euteleostomi</taxon>
        <taxon>Archelosauria</taxon>
        <taxon>Testudinata</taxon>
        <taxon>Testudines</taxon>
        <taxon>Cryptodira</taxon>
        <taxon>Durocryptodira</taxon>
        <taxon>Testudinoidea</taxon>
        <taxon>Platysternidae</taxon>
        <taxon>Platysternon</taxon>
    </lineage>
</organism>
<name>A0A4D9ETT0_9SAUR</name>
<reference evidence="1 2" key="2">
    <citation type="submission" date="2019-04" db="EMBL/GenBank/DDBJ databases">
        <title>The genome sequence of big-headed turtle.</title>
        <authorList>
            <person name="Gong S."/>
        </authorList>
    </citation>
    <scope>NUCLEOTIDE SEQUENCE [LARGE SCALE GENOMIC DNA]</scope>
    <source>
        <strain evidence="1">DO16091913</strain>
        <tissue evidence="1">Muscle</tissue>
    </source>
</reference>
<proteinExistence type="predicted"/>
<dbReference type="PANTHER" id="PTHR38580:SF1">
    <property type="entry name" value="COILED-COIL DOMAIN-CONTAINING PROTEIN 192"/>
    <property type="match status" value="1"/>
</dbReference>
<dbReference type="PANTHER" id="PTHR38580">
    <property type="entry name" value="COILED-COIL DOMAIN-CONTAINING PROTEIN 192"/>
    <property type="match status" value="1"/>
</dbReference>
<reference evidence="1 2" key="1">
    <citation type="submission" date="2019-04" db="EMBL/GenBank/DDBJ databases">
        <title>Draft genome of the big-headed turtle Platysternon megacephalum.</title>
        <authorList>
            <person name="Gong S."/>
        </authorList>
    </citation>
    <scope>NUCLEOTIDE SEQUENCE [LARGE SCALE GENOMIC DNA]</scope>
    <source>
        <strain evidence="1">DO16091913</strain>
        <tissue evidence="1">Muscle</tissue>
    </source>
</reference>
<keyword evidence="2" id="KW-1185">Reference proteome</keyword>
<sequence>MGKVLVAHLNGYFQLVGYHSFQTVSNACGTSGCQCIRRFEAEMKILQKQFEAQKPRDAREVKKLWVDLAQAKQEASITVLELKKIKTLCDGKLNP</sequence>
<dbReference type="Proteomes" id="UP000297703">
    <property type="component" value="Unassembled WGS sequence"/>
</dbReference>
<evidence type="ECO:0000313" key="2">
    <source>
        <dbReference type="Proteomes" id="UP000297703"/>
    </source>
</evidence>
<comment type="caution">
    <text evidence="1">The sequence shown here is derived from an EMBL/GenBank/DDBJ whole genome shotgun (WGS) entry which is preliminary data.</text>
</comment>
<dbReference type="AlphaFoldDB" id="A0A4D9ETT0"/>